<dbReference type="InterPro" id="IPR011009">
    <property type="entry name" value="Kinase-like_dom_sf"/>
</dbReference>
<dbReference type="EMBL" id="CP133613">
    <property type="protein sequence ID" value="WMV16621.1"/>
    <property type="molecule type" value="Genomic_DNA"/>
</dbReference>
<dbReference type="GO" id="GO:0005634">
    <property type="term" value="C:nucleus"/>
    <property type="evidence" value="ECO:0007669"/>
    <property type="project" value="TreeGrafter"/>
</dbReference>
<dbReference type="CDD" id="cd05163">
    <property type="entry name" value="PIKK_TRRAP"/>
    <property type="match status" value="1"/>
</dbReference>
<dbReference type="InterPro" id="IPR036940">
    <property type="entry name" value="PI3/4_kinase_cat_sf"/>
</dbReference>
<organism evidence="2 3">
    <name type="scientific">Solanum verrucosum</name>
    <dbReference type="NCBI Taxonomy" id="315347"/>
    <lineage>
        <taxon>Eukaryota</taxon>
        <taxon>Viridiplantae</taxon>
        <taxon>Streptophyta</taxon>
        <taxon>Embryophyta</taxon>
        <taxon>Tracheophyta</taxon>
        <taxon>Spermatophyta</taxon>
        <taxon>Magnoliopsida</taxon>
        <taxon>eudicotyledons</taxon>
        <taxon>Gunneridae</taxon>
        <taxon>Pentapetalae</taxon>
        <taxon>asterids</taxon>
        <taxon>lamiids</taxon>
        <taxon>Solanales</taxon>
        <taxon>Solanaceae</taxon>
        <taxon>Solanoideae</taxon>
        <taxon>Solaneae</taxon>
        <taxon>Solanum</taxon>
    </lineage>
</organism>
<dbReference type="GO" id="GO:0000124">
    <property type="term" value="C:SAGA complex"/>
    <property type="evidence" value="ECO:0007669"/>
    <property type="project" value="TreeGrafter"/>
</dbReference>
<dbReference type="GO" id="GO:0006355">
    <property type="term" value="P:regulation of DNA-templated transcription"/>
    <property type="evidence" value="ECO:0007669"/>
    <property type="project" value="TreeGrafter"/>
</dbReference>
<reference evidence="2" key="1">
    <citation type="submission" date="2023-08" db="EMBL/GenBank/DDBJ databases">
        <title>A de novo genome assembly of Solanum verrucosum Schlechtendal, a Mexican diploid species geographically isolated from the other diploid A-genome species in potato relatives.</title>
        <authorList>
            <person name="Hosaka K."/>
        </authorList>
    </citation>
    <scope>NUCLEOTIDE SEQUENCE</scope>
    <source>
        <tissue evidence="2">Young leaves</tissue>
    </source>
</reference>
<dbReference type="PANTHER" id="PTHR11139">
    <property type="entry name" value="ATAXIA TELANGIECTASIA MUTATED ATM -RELATED"/>
    <property type="match status" value="1"/>
</dbReference>
<name>A0AAF0Q4C9_SOLVR</name>
<dbReference type="GO" id="GO:0035267">
    <property type="term" value="C:NuA4 histone acetyltransferase complex"/>
    <property type="evidence" value="ECO:0007669"/>
    <property type="project" value="TreeGrafter"/>
</dbReference>
<dbReference type="GO" id="GO:0006281">
    <property type="term" value="P:DNA repair"/>
    <property type="evidence" value="ECO:0007669"/>
    <property type="project" value="TreeGrafter"/>
</dbReference>
<dbReference type="Gene3D" id="1.10.1070.11">
    <property type="entry name" value="Phosphatidylinositol 3-/4-kinase, catalytic domain"/>
    <property type="match status" value="1"/>
</dbReference>
<keyword evidence="3" id="KW-1185">Reference proteome</keyword>
<feature type="domain" description="PI3K/PI4K catalytic" evidence="1">
    <location>
        <begin position="60"/>
        <end position="284"/>
    </location>
</feature>
<dbReference type="Pfam" id="PF00454">
    <property type="entry name" value="PI3_PI4_kinase"/>
    <property type="match status" value="1"/>
</dbReference>
<evidence type="ECO:0000259" key="1">
    <source>
        <dbReference type="PROSITE" id="PS50290"/>
    </source>
</evidence>
<dbReference type="PROSITE" id="PS50290">
    <property type="entry name" value="PI3_4_KINASE_3"/>
    <property type="match status" value="1"/>
</dbReference>
<accession>A0AAF0Q4C9</accession>
<dbReference type="SUPFAM" id="SSF56112">
    <property type="entry name" value="Protein kinase-like (PK-like)"/>
    <property type="match status" value="1"/>
</dbReference>
<sequence length="284" mass="32934">MDIANGNKISGNSSVGVHGSLYADLKDILETWRLKIPNEWDSSSVWYDLHQWWNEMYNAVIPFGDFGSTNSQLHHLEYLDKAWNVNELTSLTPNARSDERILQLFRVMNRMFDKHKESRWRHICIHTPIIIPVWSQVRMVEDDLMYSTFLEVYENHCARNDREADLPITFFKEQLNQAISGQISPDAVVDLRLQAYNEIAESFVTESIFSQCMYKTLLSGNHMWAFKKQFAIQLALSSFMSFMLQIGGRSPNKILFAKNTGKIFQTDFHPAYDANGMIEFNAVD</sequence>
<protein>
    <recommendedName>
        <fullName evidence="1">PI3K/PI4K catalytic domain-containing protein</fullName>
    </recommendedName>
</protein>
<evidence type="ECO:0000313" key="3">
    <source>
        <dbReference type="Proteomes" id="UP001234989"/>
    </source>
</evidence>
<evidence type="ECO:0000313" key="2">
    <source>
        <dbReference type="EMBL" id="WMV16621.1"/>
    </source>
</evidence>
<dbReference type="PANTHER" id="PTHR11139:SF1">
    <property type="entry name" value="TRANSFORMATION_TRANSCRIPTION DOMAIN-ASSOCIATED PROTEIN"/>
    <property type="match status" value="1"/>
</dbReference>
<dbReference type="InterPro" id="IPR000403">
    <property type="entry name" value="PI3/4_kinase_cat_dom"/>
</dbReference>
<gene>
    <name evidence="2" type="ORF">MTR67_010006</name>
</gene>
<dbReference type="AlphaFoldDB" id="A0AAF0Q4C9"/>
<dbReference type="InterPro" id="IPR050517">
    <property type="entry name" value="DDR_Repair_Kinase"/>
</dbReference>
<proteinExistence type="predicted"/>
<dbReference type="Proteomes" id="UP001234989">
    <property type="component" value="Chromosome 2"/>
</dbReference>